<gene>
    <name evidence="2" type="ORF">EVAR_100294_1</name>
</gene>
<organism evidence="2 3">
    <name type="scientific">Eumeta variegata</name>
    <name type="common">Bagworm moth</name>
    <name type="synonym">Eumeta japonica</name>
    <dbReference type="NCBI Taxonomy" id="151549"/>
    <lineage>
        <taxon>Eukaryota</taxon>
        <taxon>Metazoa</taxon>
        <taxon>Ecdysozoa</taxon>
        <taxon>Arthropoda</taxon>
        <taxon>Hexapoda</taxon>
        <taxon>Insecta</taxon>
        <taxon>Pterygota</taxon>
        <taxon>Neoptera</taxon>
        <taxon>Endopterygota</taxon>
        <taxon>Lepidoptera</taxon>
        <taxon>Glossata</taxon>
        <taxon>Ditrysia</taxon>
        <taxon>Tineoidea</taxon>
        <taxon>Psychidae</taxon>
        <taxon>Oiketicinae</taxon>
        <taxon>Eumeta</taxon>
    </lineage>
</organism>
<keyword evidence="1" id="KW-0472">Membrane</keyword>
<reference evidence="2 3" key="1">
    <citation type="journal article" date="2019" name="Commun. Biol.">
        <title>The bagworm genome reveals a unique fibroin gene that provides high tensile strength.</title>
        <authorList>
            <person name="Kono N."/>
            <person name="Nakamura H."/>
            <person name="Ohtoshi R."/>
            <person name="Tomita M."/>
            <person name="Numata K."/>
            <person name="Arakawa K."/>
        </authorList>
    </citation>
    <scope>NUCLEOTIDE SEQUENCE [LARGE SCALE GENOMIC DNA]</scope>
</reference>
<keyword evidence="1" id="KW-1133">Transmembrane helix</keyword>
<dbReference type="Proteomes" id="UP000299102">
    <property type="component" value="Unassembled WGS sequence"/>
</dbReference>
<accession>A0A4C2A7X5</accession>
<dbReference type="OrthoDB" id="4321958at2759"/>
<feature type="non-terminal residue" evidence="2">
    <location>
        <position position="222"/>
    </location>
</feature>
<dbReference type="EMBL" id="BGZK01002614">
    <property type="protein sequence ID" value="GBP95324.1"/>
    <property type="molecule type" value="Genomic_DNA"/>
</dbReference>
<comment type="caution">
    <text evidence="2">The sequence shown here is derived from an EMBL/GenBank/DDBJ whole genome shotgun (WGS) entry which is preliminary data.</text>
</comment>
<keyword evidence="3" id="KW-1185">Reference proteome</keyword>
<feature type="transmembrane region" description="Helical" evidence="1">
    <location>
        <begin position="176"/>
        <end position="194"/>
    </location>
</feature>
<dbReference type="AlphaFoldDB" id="A0A4C2A7X5"/>
<name>A0A4C2A7X5_EUMVA</name>
<evidence type="ECO:0000313" key="2">
    <source>
        <dbReference type="EMBL" id="GBP95324.1"/>
    </source>
</evidence>
<keyword evidence="1" id="KW-0812">Transmembrane</keyword>
<evidence type="ECO:0000313" key="3">
    <source>
        <dbReference type="Proteomes" id="UP000299102"/>
    </source>
</evidence>
<protein>
    <submittedName>
        <fullName evidence="2">Uncharacterized protein</fullName>
    </submittedName>
</protein>
<proteinExistence type="predicted"/>
<sequence length="222" mass="25009">MRMPRMKTTRNFSLCHGGGRWDLVARGLEYPGKSEKGLEISVPVFNMTHRLPLRVSPDARGLQTFGCWWMRTTVVTTINGECLFATTRKWIWDGDLAFSRPPTSPMWDATLPYNQNQAMRSERFSIDRSTLSSSSVAAARFARLHPIASELNVVKLSVHTEQYITTMMVMRRTGGMALRVLMLLACAATAYAWGGVFNRLSADMLASLGYGRGGYRHYPYGR</sequence>
<evidence type="ECO:0000256" key="1">
    <source>
        <dbReference type="SAM" id="Phobius"/>
    </source>
</evidence>